<keyword evidence="2" id="KW-1185">Reference proteome</keyword>
<sequence>MTGWKRAGLIHHYAIMNIHQEKDIATKYAQDAGATIKACDGTEELMNSERIAVGTSDLESQSKILKVDLFSYDTPGFMKEKKHAELFFGARGHGHDGHGRNHDYDFE</sequence>
<accession>A0AAQ4F9F6</accession>
<organism evidence="1 2">
    <name type="scientific">Amblyomma americanum</name>
    <name type="common">Lone star tick</name>
    <dbReference type="NCBI Taxonomy" id="6943"/>
    <lineage>
        <taxon>Eukaryota</taxon>
        <taxon>Metazoa</taxon>
        <taxon>Ecdysozoa</taxon>
        <taxon>Arthropoda</taxon>
        <taxon>Chelicerata</taxon>
        <taxon>Arachnida</taxon>
        <taxon>Acari</taxon>
        <taxon>Parasitiformes</taxon>
        <taxon>Ixodida</taxon>
        <taxon>Ixodoidea</taxon>
        <taxon>Ixodidae</taxon>
        <taxon>Amblyomminae</taxon>
        <taxon>Amblyomma</taxon>
    </lineage>
</organism>
<name>A0AAQ4F9F6_AMBAM</name>
<dbReference type="AlphaFoldDB" id="A0AAQ4F9F6"/>
<evidence type="ECO:0000313" key="2">
    <source>
        <dbReference type="Proteomes" id="UP001321473"/>
    </source>
</evidence>
<reference evidence="1 2" key="1">
    <citation type="journal article" date="2023" name="Arcadia Sci">
        <title>De novo assembly of a long-read Amblyomma americanum tick genome.</title>
        <authorList>
            <person name="Chou S."/>
            <person name="Poskanzer K.E."/>
            <person name="Rollins M."/>
            <person name="Thuy-Boun P.S."/>
        </authorList>
    </citation>
    <scope>NUCLEOTIDE SEQUENCE [LARGE SCALE GENOMIC DNA]</scope>
    <source>
        <strain evidence="1">F_SG_1</strain>
        <tissue evidence="1">Salivary glands</tissue>
    </source>
</reference>
<gene>
    <name evidence="1" type="ORF">V5799_009805</name>
</gene>
<dbReference type="EMBL" id="JARKHS020005139">
    <property type="protein sequence ID" value="KAK8783827.1"/>
    <property type="molecule type" value="Genomic_DNA"/>
</dbReference>
<protein>
    <submittedName>
        <fullName evidence="1">Uncharacterized protein</fullName>
    </submittedName>
</protein>
<evidence type="ECO:0000313" key="1">
    <source>
        <dbReference type="EMBL" id="KAK8783827.1"/>
    </source>
</evidence>
<comment type="caution">
    <text evidence="1">The sequence shown here is derived from an EMBL/GenBank/DDBJ whole genome shotgun (WGS) entry which is preliminary data.</text>
</comment>
<proteinExistence type="predicted"/>
<dbReference type="Proteomes" id="UP001321473">
    <property type="component" value="Unassembled WGS sequence"/>
</dbReference>